<name>A0ABP6UXK8_9PSEU</name>
<proteinExistence type="predicted"/>
<gene>
    <name evidence="3" type="ORF">GCM10022222_02260</name>
</gene>
<evidence type="ECO:0000259" key="2">
    <source>
        <dbReference type="Pfam" id="PF11716"/>
    </source>
</evidence>
<keyword evidence="4" id="KW-1185">Reference proteome</keyword>
<accession>A0ABP6UXK8</accession>
<dbReference type="Pfam" id="PF11716">
    <property type="entry name" value="MDMPI_N"/>
    <property type="match status" value="1"/>
</dbReference>
<evidence type="ECO:0000313" key="4">
    <source>
        <dbReference type="Proteomes" id="UP001500689"/>
    </source>
</evidence>
<comment type="caution">
    <text evidence="3">The sequence shown here is derived from an EMBL/GenBank/DDBJ whole genome shotgun (WGS) entry which is preliminary data.</text>
</comment>
<organism evidence="3 4">
    <name type="scientific">Amycolatopsis ultiminotia</name>
    <dbReference type="NCBI Taxonomy" id="543629"/>
    <lineage>
        <taxon>Bacteria</taxon>
        <taxon>Bacillati</taxon>
        <taxon>Actinomycetota</taxon>
        <taxon>Actinomycetes</taxon>
        <taxon>Pseudonocardiales</taxon>
        <taxon>Pseudonocardiaceae</taxon>
        <taxon>Amycolatopsis</taxon>
    </lineage>
</organism>
<evidence type="ECO:0000256" key="1">
    <source>
        <dbReference type="SAM" id="MobiDB-lite"/>
    </source>
</evidence>
<dbReference type="InterPro" id="IPR024344">
    <property type="entry name" value="MDMPI_metal-binding"/>
</dbReference>
<dbReference type="Gene3D" id="1.20.120.450">
    <property type="entry name" value="dinb family like domain"/>
    <property type="match status" value="1"/>
</dbReference>
<reference evidence="4" key="1">
    <citation type="journal article" date="2019" name="Int. J. Syst. Evol. Microbiol.">
        <title>The Global Catalogue of Microorganisms (GCM) 10K type strain sequencing project: providing services to taxonomists for standard genome sequencing and annotation.</title>
        <authorList>
            <consortium name="The Broad Institute Genomics Platform"/>
            <consortium name="The Broad Institute Genome Sequencing Center for Infectious Disease"/>
            <person name="Wu L."/>
            <person name="Ma J."/>
        </authorList>
    </citation>
    <scope>NUCLEOTIDE SEQUENCE [LARGE SCALE GENOMIC DNA]</scope>
    <source>
        <strain evidence="4">JCM 16898</strain>
    </source>
</reference>
<sequence length="235" mass="24910">MTAAERPRPSAPGRWLRVLPRVVCHSDAMTVTAADLDEAIGFAAATLGPLGDGDWTRPAGELDWDCRATAEHLGDVLLSYASQVVSGPADHYVRFLATADAGASPADLLEFVVAAGRLLASAVRTAGPQARAYHPSGSADPAGFAAMGCAELLMHAEDIARGQRGQETVLDAPGEVCARVVARLFPEQEPALRGAATAWDALRWCTGRIALPGRPRRGEWAWHGEPLEDSSRTRP</sequence>
<dbReference type="EMBL" id="BAAAZN010000001">
    <property type="protein sequence ID" value="GAA3523659.1"/>
    <property type="molecule type" value="Genomic_DNA"/>
</dbReference>
<feature type="domain" description="Mycothiol-dependent maleylpyruvate isomerase metal-binding" evidence="2">
    <location>
        <begin position="37"/>
        <end position="160"/>
    </location>
</feature>
<dbReference type="SUPFAM" id="SSF109854">
    <property type="entry name" value="DinB/YfiT-like putative metalloenzymes"/>
    <property type="match status" value="1"/>
</dbReference>
<protein>
    <recommendedName>
        <fullName evidence="2">Mycothiol-dependent maleylpyruvate isomerase metal-binding domain-containing protein</fullName>
    </recommendedName>
</protein>
<feature type="region of interest" description="Disordered" evidence="1">
    <location>
        <begin position="216"/>
        <end position="235"/>
    </location>
</feature>
<dbReference type="Proteomes" id="UP001500689">
    <property type="component" value="Unassembled WGS sequence"/>
</dbReference>
<dbReference type="InterPro" id="IPR034660">
    <property type="entry name" value="DinB/YfiT-like"/>
</dbReference>
<evidence type="ECO:0000313" key="3">
    <source>
        <dbReference type="EMBL" id="GAA3523659.1"/>
    </source>
</evidence>